<dbReference type="Gene3D" id="1.10.40.30">
    <property type="entry name" value="Fumarase/aspartase (C-terminal domain)"/>
    <property type="match status" value="1"/>
</dbReference>
<dbReference type="InterPro" id="IPR009049">
    <property type="entry name" value="Argininosuccinate_lyase"/>
</dbReference>
<dbReference type="PANTHER" id="PTHR43814:SF1">
    <property type="entry name" value="ARGININOSUCCINATE LYASE"/>
    <property type="match status" value="1"/>
</dbReference>
<dbReference type="PRINTS" id="PR00145">
    <property type="entry name" value="ARGSUCLYASE"/>
</dbReference>
<dbReference type="PANTHER" id="PTHR43814">
    <property type="entry name" value="ARGININOSUCCINATE LYASE"/>
    <property type="match status" value="1"/>
</dbReference>
<feature type="domain" description="Fumarate lyase N-terminal" evidence="1">
    <location>
        <begin position="19"/>
        <end position="302"/>
    </location>
</feature>
<comment type="caution">
    <text evidence="3">The sequence shown here is derived from an EMBL/GenBank/DDBJ whole genome shotgun (WGS) entry which is preliminary data.</text>
</comment>
<dbReference type="GO" id="GO:0042450">
    <property type="term" value="P:L-arginine biosynthetic process via ornithine"/>
    <property type="evidence" value="ECO:0007669"/>
    <property type="project" value="InterPro"/>
</dbReference>
<dbReference type="EC" id="4.3.2.1" evidence="3"/>
<dbReference type="NCBIfam" id="TIGR00838">
    <property type="entry name" value="argH"/>
    <property type="match status" value="1"/>
</dbReference>
<dbReference type="InterPro" id="IPR000362">
    <property type="entry name" value="Fumarate_lyase_fam"/>
</dbReference>
<dbReference type="InterPro" id="IPR022761">
    <property type="entry name" value="Fumarate_lyase_N"/>
</dbReference>
<dbReference type="Gene3D" id="1.10.275.10">
    <property type="entry name" value="Fumarase/aspartase (N-terminal domain)"/>
    <property type="match status" value="1"/>
</dbReference>
<name>A0A644SZ50_9ZZZZ</name>
<keyword evidence="3" id="KW-0456">Lyase</keyword>
<dbReference type="SUPFAM" id="SSF48557">
    <property type="entry name" value="L-aspartase-like"/>
    <property type="match status" value="1"/>
</dbReference>
<evidence type="ECO:0000259" key="2">
    <source>
        <dbReference type="Pfam" id="PF14698"/>
    </source>
</evidence>
<dbReference type="Pfam" id="PF00206">
    <property type="entry name" value="Lyase_1"/>
    <property type="match status" value="1"/>
</dbReference>
<dbReference type="InterPro" id="IPR029419">
    <property type="entry name" value="Arg_succ_lyase_C"/>
</dbReference>
<dbReference type="PROSITE" id="PS00163">
    <property type="entry name" value="FUMARATE_LYASES"/>
    <property type="match status" value="1"/>
</dbReference>
<dbReference type="InterPro" id="IPR008948">
    <property type="entry name" value="L-Aspartase-like"/>
</dbReference>
<sequence>MAKLWQDGTKASGLSPEVETFLSSLSIDSRLLDEDLQASIAHATMLGERGILGKQDAEAIADCLRTMRAEAAAGELFPDPESEDIHSFIEAELTRRLGEVGKAVHAGRSRNDQVATAFRLRIVKAFQRTEAAVYSAIEAIVQLAEKNSDSLMPGYTHLQRAQPITLAHHLLAWGAALERDASRFRDGRARADECPLGSGALAGSGLPIDRERTASVLGFARPSRNTMDAVADRDACVEYAAACANLMAHLSRACEDMALWASSEYGFVRVGDSASTGSSIMPQKRNPDPAELIRGKSARVFGNLQALLVLQKGLAYAYNRDLQEDKELFFDLETTTTACLKAFAVLVSALEPRKDRMRKALDEGFLEATDVAEYLVLKGIPFRTAYQAAKALVQRCLAQDKRLTELEAEDVGAASGVFASAGVSWRELRAYLEPGACVARRNQTGGPAPERTLEEIARLKLVASQRMKELRSGFRDGRTK</sequence>
<dbReference type="GO" id="GO:0004056">
    <property type="term" value="F:argininosuccinate lyase activity"/>
    <property type="evidence" value="ECO:0007669"/>
    <property type="project" value="UniProtKB-EC"/>
</dbReference>
<gene>
    <name evidence="3" type="primary">argH_2</name>
    <name evidence="3" type="ORF">SDC9_04457</name>
</gene>
<dbReference type="InterPro" id="IPR024083">
    <property type="entry name" value="Fumarase/histidase_N"/>
</dbReference>
<dbReference type="AlphaFoldDB" id="A0A644SZ50"/>
<protein>
    <submittedName>
        <fullName evidence="3">Argininosuccinate lyase</fullName>
        <ecNumber evidence="3">4.3.2.1</ecNumber>
    </submittedName>
</protein>
<evidence type="ECO:0000313" key="3">
    <source>
        <dbReference type="EMBL" id="MPL58911.1"/>
    </source>
</evidence>
<dbReference type="EMBL" id="VSSQ01000008">
    <property type="protein sequence ID" value="MPL58911.1"/>
    <property type="molecule type" value="Genomic_DNA"/>
</dbReference>
<organism evidence="3">
    <name type="scientific">bioreactor metagenome</name>
    <dbReference type="NCBI Taxonomy" id="1076179"/>
    <lineage>
        <taxon>unclassified sequences</taxon>
        <taxon>metagenomes</taxon>
        <taxon>ecological metagenomes</taxon>
    </lineage>
</organism>
<dbReference type="CDD" id="cd01359">
    <property type="entry name" value="Argininosuccinate_lyase"/>
    <property type="match status" value="1"/>
</dbReference>
<dbReference type="Pfam" id="PF14698">
    <property type="entry name" value="ASL_C2"/>
    <property type="match status" value="1"/>
</dbReference>
<proteinExistence type="inferred from homology"/>
<accession>A0A644SZ50</accession>
<dbReference type="InterPro" id="IPR020557">
    <property type="entry name" value="Fumarate_lyase_CS"/>
</dbReference>
<dbReference type="HAMAP" id="MF_00006">
    <property type="entry name" value="Arg_succ_lyase"/>
    <property type="match status" value="1"/>
</dbReference>
<feature type="domain" description="Argininosuccinate lyase C-terminal" evidence="2">
    <location>
        <begin position="365"/>
        <end position="438"/>
    </location>
</feature>
<dbReference type="Gene3D" id="1.20.200.10">
    <property type="entry name" value="Fumarase/aspartase (Central domain)"/>
    <property type="match status" value="1"/>
</dbReference>
<evidence type="ECO:0000259" key="1">
    <source>
        <dbReference type="Pfam" id="PF00206"/>
    </source>
</evidence>
<dbReference type="GO" id="GO:0005829">
    <property type="term" value="C:cytosol"/>
    <property type="evidence" value="ECO:0007669"/>
    <property type="project" value="TreeGrafter"/>
</dbReference>
<dbReference type="FunFam" id="1.20.200.10:FF:000015">
    <property type="entry name" value="argininosuccinate lyase isoform X2"/>
    <property type="match status" value="1"/>
</dbReference>
<reference evidence="3" key="1">
    <citation type="submission" date="2019-08" db="EMBL/GenBank/DDBJ databases">
        <authorList>
            <person name="Kucharzyk K."/>
            <person name="Murdoch R.W."/>
            <person name="Higgins S."/>
            <person name="Loffler F."/>
        </authorList>
    </citation>
    <scope>NUCLEOTIDE SEQUENCE</scope>
</reference>
<dbReference type="PRINTS" id="PR00149">
    <property type="entry name" value="FUMRATELYASE"/>
</dbReference>